<protein>
    <submittedName>
        <fullName evidence="1">Uncharacterized protein</fullName>
    </submittedName>
</protein>
<organism evidence="1 2">
    <name type="scientific">Candidatus Woykebacteria bacterium RBG_19FT_COMBO_43_10</name>
    <dbReference type="NCBI Taxonomy" id="1802598"/>
    <lineage>
        <taxon>Bacteria</taxon>
        <taxon>Candidatus Woykeibacteriota</taxon>
    </lineage>
</organism>
<proteinExistence type="predicted"/>
<gene>
    <name evidence="1" type="ORF">A2Z42_04125</name>
</gene>
<evidence type="ECO:0000313" key="2">
    <source>
        <dbReference type="Proteomes" id="UP000176645"/>
    </source>
</evidence>
<reference evidence="1 2" key="1">
    <citation type="journal article" date="2016" name="Nat. Commun.">
        <title>Thousands of microbial genomes shed light on interconnected biogeochemical processes in an aquifer system.</title>
        <authorList>
            <person name="Anantharaman K."/>
            <person name="Brown C.T."/>
            <person name="Hug L.A."/>
            <person name="Sharon I."/>
            <person name="Castelle C.J."/>
            <person name="Probst A.J."/>
            <person name="Thomas B.C."/>
            <person name="Singh A."/>
            <person name="Wilkins M.J."/>
            <person name="Karaoz U."/>
            <person name="Brodie E.L."/>
            <person name="Williams K.H."/>
            <person name="Hubbard S.S."/>
            <person name="Banfield J.F."/>
        </authorList>
    </citation>
    <scope>NUCLEOTIDE SEQUENCE [LARGE SCALE GENOMIC DNA]</scope>
</reference>
<evidence type="ECO:0000313" key="1">
    <source>
        <dbReference type="EMBL" id="OGY27053.1"/>
    </source>
</evidence>
<accession>A0A1G1WH77</accession>
<dbReference type="InterPro" id="IPR043731">
    <property type="entry name" value="DUF5674"/>
</dbReference>
<dbReference type="EMBL" id="MHCU01000050">
    <property type="protein sequence ID" value="OGY27053.1"/>
    <property type="molecule type" value="Genomic_DNA"/>
</dbReference>
<dbReference type="Pfam" id="PF18924">
    <property type="entry name" value="DUF5674"/>
    <property type="match status" value="1"/>
</dbReference>
<comment type="caution">
    <text evidence="1">The sequence shown here is derived from an EMBL/GenBank/DDBJ whole genome shotgun (WGS) entry which is preliminary data.</text>
</comment>
<sequence length="83" mass="9236">MAEDYDGYIKLVVDLEREILAGGGEKHVDGEQALLADGSKQQHLWGGGIDLETKEVDYNSIINLRPNQANPSRDILDVETRKN</sequence>
<name>A0A1G1WH77_9BACT</name>
<dbReference type="Proteomes" id="UP000176645">
    <property type="component" value="Unassembled WGS sequence"/>
</dbReference>
<dbReference type="AlphaFoldDB" id="A0A1G1WH77"/>